<keyword evidence="3" id="KW-0551">Lipid droplet</keyword>
<proteinExistence type="inferred from homology"/>
<dbReference type="GO" id="GO:0005811">
    <property type="term" value="C:lipid droplet"/>
    <property type="evidence" value="ECO:0007669"/>
    <property type="project" value="UniProtKB-SubCell"/>
</dbReference>
<feature type="region of interest" description="Disordered" evidence="4">
    <location>
        <begin position="1"/>
        <end position="25"/>
    </location>
</feature>
<evidence type="ECO:0000256" key="1">
    <source>
        <dbReference type="ARBA" id="ARBA00004502"/>
    </source>
</evidence>
<evidence type="ECO:0000256" key="3">
    <source>
        <dbReference type="ARBA" id="ARBA00022677"/>
    </source>
</evidence>
<dbReference type="PANTHER" id="PTHR14024">
    <property type="entry name" value="PERILIPIN"/>
    <property type="match status" value="1"/>
</dbReference>
<reference evidence="5" key="1">
    <citation type="submission" date="2020-03" db="EMBL/GenBank/DDBJ databases">
        <title>Transcriptomic Profiling of the Digestive Tract of the Rat Flea, Xenopsylla cheopis, Following Blood Feeding and Infection with Yersinia pestis.</title>
        <authorList>
            <person name="Bland D.M."/>
            <person name="Martens C.A."/>
            <person name="Virtaneva K."/>
            <person name="Kanakabandi K."/>
            <person name="Long D."/>
            <person name="Rosenke R."/>
            <person name="Saturday G.A."/>
            <person name="Hoyt F.H."/>
            <person name="Bruno D.P."/>
            <person name="Ribeiro J.M.C."/>
            <person name="Hinnebusch J."/>
        </authorList>
    </citation>
    <scope>NUCLEOTIDE SEQUENCE</scope>
</reference>
<evidence type="ECO:0000256" key="4">
    <source>
        <dbReference type="SAM" id="MobiDB-lite"/>
    </source>
</evidence>
<dbReference type="GO" id="GO:0005829">
    <property type="term" value="C:cytosol"/>
    <property type="evidence" value="ECO:0007669"/>
    <property type="project" value="TreeGrafter"/>
</dbReference>
<dbReference type="EMBL" id="GIIL01005410">
    <property type="protein sequence ID" value="NOV49136.1"/>
    <property type="molecule type" value="Transcribed_RNA"/>
</dbReference>
<comment type="subcellular location">
    <subcellularLocation>
        <location evidence="1">Lipid droplet</location>
    </subcellularLocation>
</comment>
<evidence type="ECO:0000256" key="2">
    <source>
        <dbReference type="ARBA" id="ARBA00006311"/>
    </source>
</evidence>
<name>A0A6M2DSA9_XENCH</name>
<dbReference type="GO" id="GO:0010890">
    <property type="term" value="P:positive regulation of triglyceride storage"/>
    <property type="evidence" value="ECO:0007669"/>
    <property type="project" value="TreeGrafter"/>
</dbReference>
<protein>
    <submittedName>
        <fullName evidence="5">Putative lipid storage droplets surface-binding protein 2</fullName>
    </submittedName>
</protein>
<organism evidence="5">
    <name type="scientific">Xenopsylla cheopis</name>
    <name type="common">Oriental rat flea</name>
    <name type="synonym">Pulex cheopis</name>
    <dbReference type="NCBI Taxonomy" id="163159"/>
    <lineage>
        <taxon>Eukaryota</taxon>
        <taxon>Metazoa</taxon>
        <taxon>Ecdysozoa</taxon>
        <taxon>Arthropoda</taxon>
        <taxon>Hexapoda</taxon>
        <taxon>Insecta</taxon>
        <taxon>Pterygota</taxon>
        <taxon>Neoptera</taxon>
        <taxon>Endopterygota</taxon>
        <taxon>Siphonaptera</taxon>
        <taxon>Pulicidae</taxon>
        <taxon>Xenopsyllinae</taxon>
        <taxon>Xenopsylla</taxon>
    </lineage>
</organism>
<dbReference type="PANTHER" id="PTHR14024:SF53">
    <property type="entry name" value="LIPID STORAGE DROPLETS SURFACE-BINDING PROTEIN 2"/>
    <property type="match status" value="1"/>
</dbReference>
<evidence type="ECO:0000313" key="5">
    <source>
        <dbReference type="EMBL" id="NOV49136.1"/>
    </source>
</evidence>
<dbReference type="Pfam" id="PF03036">
    <property type="entry name" value="Perilipin"/>
    <property type="match status" value="1"/>
</dbReference>
<dbReference type="PIRSF" id="PIRSF036881">
    <property type="entry name" value="PAT"/>
    <property type="match status" value="1"/>
</dbReference>
<sequence>MADKIPDSNACALPPKVGETKNNSQPSLLPHLESLERMMKIPVVEAAWTQSQGVYDKVKGYNPMLTWAFGTAESTVQLALATASPYIQKIDKPIQYIDETLVKGINKLEASVPLVKEQPQEILNQTREAFKGKKDALTKTVQDNVHKVCTLRKMGNKKAQSLKDLSWNKANEVLATQYGNMAVEGIDSTSILAEKLLDYYFPATERDLQEAENDDGTSVTPLEADRVLHTVQTVGHLSNKVARRVYRNVAEQLKNINKQDVQQYVASLIAVLRLTQYLNFLNSKKAIRDAKEENGNAVVEH</sequence>
<dbReference type="InterPro" id="IPR004279">
    <property type="entry name" value="Perilipin"/>
</dbReference>
<dbReference type="GO" id="GO:0019915">
    <property type="term" value="P:lipid storage"/>
    <property type="evidence" value="ECO:0007669"/>
    <property type="project" value="TreeGrafter"/>
</dbReference>
<accession>A0A6M2DSA9</accession>
<comment type="similarity">
    <text evidence="2">Belongs to the perilipin family.</text>
</comment>
<dbReference type="AlphaFoldDB" id="A0A6M2DSA9"/>